<dbReference type="Gene3D" id="3.40.50.1820">
    <property type="entry name" value="alpha/beta hydrolase"/>
    <property type="match status" value="1"/>
</dbReference>
<dbReference type="GO" id="GO:0016787">
    <property type="term" value="F:hydrolase activity"/>
    <property type="evidence" value="ECO:0007669"/>
    <property type="project" value="UniProtKB-KW"/>
</dbReference>
<dbReference type="Proteomes" id="UP000261231">
    <property type="component" value="Unassembled WGS sequence"/>
</dbReference>
<dbReference type="PANTHER" id="PTHR46438">
    <property type="entry name" value="ALPHA/BETA-HYDROLASES SUPERFAMILY PROTEIN"/>
    <property type="match status" value="1"/>
</dbReference>
<dbReference type="InterPro" id="IPR029058">
    <property type="entry name" value="AB_hydrolase_fold"/>
</dbReference>
<name>A0A3E2XMK3_9FIRM</name>
<dbReference type="AlphaFoldDB" id="A0A3E2XMK3"/>
<keyword evidence="3" id="KW-1185">Reference proteome</keyword>
<reference evidence="2 3" key="1">
    <citation type="submission" date="2018-08" db="EMBL/GenBank/DDBJ databases">
        <title>A genome reference for cultivated species of the human gut microbiota.</title>
        <authorList>
            <person name="Zou Y."/>
            <person name="Xue W."/>
            <person name="Luo G."/>
        </authorList>
    </citation>
    <scope>NUCLEOTIDE SEQUENCE [LARGE SCALE GENOMIC DNA]</scope>
    <source>
        <strain evidence="2 3">AM28-39</strain>
    </source>
</reference>
<dbReference type="RefSeq" id="WP_117539773.1">
    <property type="nucleotide sequence ID" value="NZ_QVFD01000005.1"/>
</dbReference>
<dbReference type="SUPFAM" id="SSF53474">
    <property type="entry name" value="alpha/beta-Hydrolases"/>
    <property type="match status" value="1"/>
</dbReference>
<accession>A0A3E2XMK3</accession>
<proteinExistence type="predicted"/>
<dbReference type="OrthoDB" id="9808398at2"/>
<comment type="caution">
    <text evidence="2">The sequence shown here is derived from an EMBL/GenBank/DDBJ whole genome shotgun (WGS) entry which is preliminary data.</text>
</comment>
<evidence type="ECO:0000313" key="3">
    <source>
        <dbReference type="Proteomes" id="UP000261231"/>
    </source>
</evidence>
<dbReference type="InterPro" id="IPR000073">
    <property type="entry name" value="AB_hydrolase_1"/>
</dbReference>
<evidence type="ECO:0000313" key="2">
    <source>
        <dbReference type="EMBL" id="RGC48001.1"/>
    </source>
</evidence>
<sequence length="319" mass="36274">MKESRKKLLKGIVTAAAAAGAVYGMNRLVFFLSTMKDLLTSKEKSYYNWRFGDIYYARKGEGRPVLLLHQLSASGSDCEWQSMIDELAENHTVYTIDLPGCGRSQKEKMVYTNYLYVQAVNDFVKHVIKTKTDIITSGDTSSIAVMACHSEPSLYGRFIFINPESLDHMIRTPGPQQKCLSYLLQLPLVGTLYYVLANSRWKVKRDFRTKYYYNGDRIEPGMEDMFYEAAHLGGFAARFAYASQVGYYTRINVVYALKQIDHSMYIIGGEAMEGMDDTIAGYTHFNPAIEAVRMEGTKGMPHMEKPVETADLCKLYLER</sequence>
<dbReference type="PANTHER" id="PTHR46438:SF2">
    <property type="entry name" value="ALPHA_BETA-HYDROLASES SUPERFAMILY PROTEIN"/>
    <property type="match status" value="1"/>
</dbReference>
<dbReference type="EMBL" id="QVFD01000005">
    <property type="protein sequence ID" value="RGC48001.1"/>
    <property type="molecule type" value="Genomic_DNA"/>
</dbReference>
<feature type="domain" description="AB hydrolase-1" evidence="1">
    <location>
        <begin position="64"/>
        <end position="127"/>
    </location>
</feature>
<gene>
    <name evidence="2" type="ORF">DW747_07525</name>
</gene>
<protein>
    <submittedName>
        <fullName evidence="2">Alpha/beta hydrolase</fullName>
    </submittedName>
</protein>
<keyword evidence="2" id="KW-0378">Hydrolase</keyword>
<evidence type="ECO:0000259" key="1">
    <source>
        <dbReference type="Pfam" id="PF00561"/>
    </source>
</evidence>
<dbReference type="Pfam" id="PF00561">
    <property type="entry name" value="Abhydrolase_1"/>
    <property type="match status" value="1"/>
</dbReference>
<organism evidence="2 3">
    <name type="scientific">Coprococcus catus</name>
    <dbReference type="NCBI Taxonomy" id="116085"/>
    <lineage>
        <taxon>Bacteria</taxon>
        <taxon>Bacillati</taxon>
        <taxon>Bacillota</taxon>
        <taxon>Clostridia</taxon>
        <taxon>Lachnospirales</taxon>
        <taxon>Lachnospiraceae</taxon>
        <taxon>Coprococcus</taxon>
    </lineage>
</organism>